<dbReference type="RefSeq" id="WP_144041537.1">
    <property type="nucleotide sequence ID" value="NZ_BMPL01000021.1"/>
</dbReference>
<feature type="transmembrane region" description="Helical" evidence="4">
    <location>
        <begin position="15"/>
        <end position="36"/>
    </location>
</feature>
<dbReference type="PANTHER" id="PTHR14969">
    <property type="entry name" value="SPHINGOSINE-1-PHOSPHATE PHOSPHOHYDROLASE"/>
    <property type="match status" value="1"/>
</dbReference>
<feature type="transmembrane region" description="Helical" evidence="4">
    <location>
        <begin position="208"/>
        <end position="225"/>
    </location>
</feature>
<keyword evidence="4" id="KW-0812">Transmembrane</keyword>
<keyword evidence="7" id="KW-1185">Reference proteome</keyword>
<feature type="transmembrane region" description="Helical" evidence="4">
    <location>
        <begin position="155"/>
        <end position="173"/>
    </location>
</feature>
<organism evidence="6 7">
    <name type="scientific">Shewanella hanedai</name>
    <name type="common">Alteromonas hanedai</name>
    <dbReference type="NCBI Taxonomy" id="25"/>
    <lineage>
        <taxon>Bacteria</taxon>
        <taxon>Pseudomonadati</taxon>
        <taxon>Pseudomonadota</taxon>
        <taxon>Gammaproteobacteria</taxon>
        <taxon>Alteromonadales</taxon>
        <taxon>Shewanellaceae</taxon>
        <taxon>Shewanella</taxon>
    </lineage>
</organism>
<evidence type="ECO:0000256" key="1">
    <source>
        <dbReference type="ARBA" id="ARBA00012374"/>
    </source>
</evidence>
<comment type="caution">
    <text evidence="6">The sequence shown here is derived from an EMBL/GenBank/DDBJ whole genome shotgun (WGS) entry which is preliminary data.</text>
</comment>
<evidence type="ECO:0000256" key="3">
    <source>
        <dbReference type="ARBA" id="ARBA00047594"/>
    </source>
</evidence>
<proteinExistence type="predicted"/>
<dbReference type="OrthoDB" id="9780918at2"/>
<feature type="domain" description="Phosphatidic acid phosphatase type 2/haloperoxidase" evidence="5">
    <location>
        <begin position="82"/>
        <end position="194"/>
    </location>
</feature>
<feature type="transmembrane region" description="Helical" evidence="4">
    <location>
        <begin position="237"/>
        <end position="255"/>
    </location>
</feature>
<dbReference type="SUPFAM" id="SSF48317">
    <property type="entry name" value="Acid phosphatase/Vanadium-dependent haloperoxidase"/>
    <property type="match status" value="1"/>
</dbReference>
<dbReference type="CDD" id="cd01610">
    <property type="entry name" value="PAP2_like"/>
    <property type="match status" value="1"/>
</dbReference>
<name>A0A553JKH7_SHEHA</name>
<feature type="transmembrane region" description="Helical" evidence="4">
    <location>
        <begin position="85"/>
        <end position="105"/>
    </location>
</feature>
<accession>A0A553JKH7</accession>
<dbReference type="AlphaFoldDB" id="A0A553JKH7"/>
<dbReference type="Gene3D" id="1.20.144.10">
    <property type="entry name" value="Phosphatidic acid phosphatase type 2/haloperoxidase"/>
    <property type="match status" value="1"/>
</dbReference>
<dbReference type="GO" id="GO:0050380">
    <property type="term" value="F:undecaprenyl-diphosphatase activity"/>
    <property type="evidence" value="ECO:0007669"/>
    <property type="project" value="UniProtKB-EC"/>
</dbReference>
<evidence type="ECO:0000259" key="5">
    <source>
        <dbReference type="SMART" id="SM00014"/>
    </source>
</evidence>
<evidence type="ECO:0000256" key="4">
    <source>
        <dbReference type="SAM" id="Phobius"/>
    </source>
</evidence>
<dbReference type="InterPro" id="IPR000326">
    <property type="entry name" value="PAP2/HPO"/>
</dbReference>
<evidence type="ECO:0000256" key="2">
    <source>
        <dbReference type="ARBA" id="ARBA00032707"/>
    </source>
</evidence>
<gene>
    <name evidence="6" type="ORF">FN961_17830</name>
</gene>
<feature type="transmembrane region" description="Helical" evidence="4">
    <location>
        <begin position="56"/>
        <end position="78"/>
    </location>
</feature>
<keyword evidence="4" id="KW-1133">Transmembrane helix</keyword>
<dbReference type="Pfam" id="PF01569">
    <property type="entry name" value="PAP2"/>
    <property type="match status" value="1"/>
</dbReference>
<dbReference type="EMBL" id="VKGK01000024">
    <property type="protein sequence ID" value="TRY12963.1"/>
    <property type="molecule type" value="Genomic_DNA"/>
</dbReference>
<dbReference type="PANTHER" id="PTHR14969:SF13">
    <property type="entry name" value="AT30094P"/>
    <property type="match status" value="1"/>
</dbReference>
<keyword evidence="4" id="KW-0472">Membrane</keyword>
<dbReference type="Proteomes" id="UP000318126">
    <property type="component" value="Unassembled WGS sequence"/>
</dbReference>
<sequence>MLAQLTKQIEAKRSLSHYFTLLFILCVVQIWIMVPVNNQTLFFGINELSLHLPQTSLALITDFGNGITLGAVILCYLAKRPELSCRVLLAVLFSLILVPLLKQHFDAPRPLMVHNMVSVIGAPRYHHSFPSGHTASIFLFAGLIYFCTQRIWLRWTLLLLAVFVGTSRVLVGAHWPEDVVMGAIVGLSLAYAATRICPLIYLSHRKKALVYLAIIILLVISEINTDHDFPDHPLVQYVRWSLIGASGLMISRFWLLEQLSRLYRHSQRQRSLR</sequence>
<feature type="transmembrane region" description="Helical" evidence="4">
    <location>
        <begin position="125"/>
        <end position="148"/>
    </location>
</feature>
<comment type="catalytic activity">
    <reaction evidence="3">
        <text>di-trans,octa-cis-undecaprenyl diphosphate + H2O = di-trans,octa-cis-undecaprenyl phosphate + phosphate + H(+)</text>
        <dbReference type="Rhea" id="RHEA:28094"/>
        <dbReference type="ChEBI" id="CHEBI:15377"/>
        <dbReference type="ChEBI" id="CHEBI:15378"/>
        <dbReference type="ChEBI" id="CHEBI:43474"/>
        <dbReference type="ChEBI" id="CHEBI:58405"/>
        <dbReference type="ChEBI" id="CHEBI:60392"/>
        <dbReference type="EC" id="3.6.1.27"/>
    </reaction>
</comment>
<reference evidence="7" key="1">
    <citation type="submission" date="2019-07" db="EMBL/GenBank/DDBJ databases">
        <title>Shewanella sp. YLB-08 draft genomic sequence.</title>
        <authorList>
            <person name="Yu L."/>
        </authorList>
    </citation>
    <scope>NUCLEOTIDE SEQUENCE [LARGE SCALE GENOMIC DNA]</scope>
    <source>
        <strain evidence="7">JCM 20706</strain>
    </source>
</reference>
<dbReference type="EC" id="3.6.1.27" evidence="1"/>
<evidence type="ECO:0000313" key="6">
    <source>
        <dbReference type="EMBL" id="TRY12963.1"/>
    </source>
</evidence>
<evidence type="ECO:0000313" key="7">
    <source>
        <dbReference type="Proteomes" id="UP000318126"/>
    </source>
</evidence>
<protein>
    <recommendedName>
        <fullName evidence="1">undecaprenyl-diphosphate phosphatase</fullName>
        <ecNumber evidence="1">3.6.1.27</ecNumber>
    </recommendedName>
    <alternativeName>
        <fullName evidence="2">Undecaprenyl pyrophosphate phosphatase</fullName>
    </alternativeName>
</protein>
<dbReference type="InterPro" id="IPR036938">
    <property type="entry name" value="PAP2/HPO_sf"/>
</dbReference>
<feature type="transmembrane region" description="Helical" evidence="4">
    <location>
        <begin position="179"/>
        <end position="201"/>
    </location>
</feature>
<dbReference type="SMART" id="SM00014">
    <property type="entry name" value="acidPPc"/>
    <property type="match status" value="1"/>
</dbReference>